<proteinExistence type="predicted"/>
<reference evidence="2 3" key="1">
    <citation type="submission" date="2020-03" db="EMBL/GenBank/DDBJ databases">
        <title>WGS of the type strain of Planosporangium spp.</title>
        <authorList>
            <person name="Thawai C."/>
        </authorList>
    </citation>
    <scope>NUCLEOTIDE SEQUENCE [LARGE SCALE GENOMIC DNA]</scope>
    <source>
        <strain evidence="2 3">TBRC 5610</strain>
    </source>
</reference>
<feature type="region of interest" description="Disordered" evidence="1">
    <location>
        <begin position="1"/>
        <end position="70"/>
    </location>
</feature>
<gene>
    <name evidence="2" type="ORF">HC031_16310</name>
</gene>
<evidence type="ECO:0000256" key="1">
    <source>
        <dbReference type="SAM" id="MobiDB-lite"/>
    </source>
</evidence>
<dbReference type="RefSeq" id="WP_167926166.1">
    <property type="nucleotide sequence ID" value="NZ_JAATVY010000010.1"/>
</dbReference>
<name>A0ABX0XYW1_9ACTN</name>
<protein>
    <submittedName>
        <fullName evidence="2">Uncharacterized protein</fullName>
    </submittedName>
</protein>
<organism evidence="2 3">
    <name type="scientific">Planosporangium thailandense</name>
    <dbReference type="NCBI Taxonomy" id="765197"/>
    <lineage>
        <taxon>Bacteria</taxon>
        <taxon>Bacillati</taxon>
        <taxon>Actinomycetota</taxon>
        <taxon>Actinomycetes</taxon>
        <taxon>Micromonosporales</taxon>
        <taxon>Micromonosporaceae</taxon>
        <taxon>Planosporangium</taxon>
    </lineage>
</organism>
<dbReference type="EMBL" id="JAATVY010000010">
    <property type="protein sequence ID" value="NJC71264.1"/>
    <property type="molecule type" value="Genomic_DNA"/>
</dbReference>
<accession>A0ABX0XYW1</accession>
<dbReference type="Proteomes" id="UP000722989">
    <property type="component" value="Unassembled WGS sequence"/>
</dbReference>
<evidence type="ECO:0000313" key="2">
    <source>
        <dbReference type="EMBL" id="NJC71264.1"/>
    </source>
</evidence>
<keyword evidence="3" id="KW-1185">Reference proteome</keyword>
<evidence type="ECO:0000313" key="3">
    <source>
        <dbReference type="Proteomes" id="UP000722989"/>
    </source>
</evidence>
<sequence length="70" mass="7436">MDNGEQQRGIDDTVEQPDEIVQQTPPEGDPRPWISRNDEVPGTGRLADDIDQGSGAAGRSAAKNPPPGVE</sequence>
<comment type="caution">
    <text evidence="2">The sequence shown here is derived from an EMBL/GenBank/DDBJ whole genome shotgun (WGS) entry which is preliminary data.</text>
</comment>